<evidence type="ECO:0000313" key="5">
    <source>
        <dbReference type="EMBL" id="MDQ5769855.1"/>
    </source>
</evidence>
<keyword evidence="1" id="KW-0805">Transcription regulation</keyword>
<sequence length="318" mass="35967">MTFVTDHNTSDITALFPIGTVSEQTGVNTVTLRAWERRYGLLKPRRTPKGHRLYSRQDVDRVKQVLVLLEQGIPVGRVRDVLDSGETPPMHLRTAQDVQTDDPWRHYCSLFQRCIHKLDTRSLEHTFNEAVSLYSLELVAKKLILPLYQQLWQQQAMLPSTRADYAFLHEFLCVKLGSRYLHYNSRANGKRVLLVNTQTHAVQLETLLLANIISQHGYQVSLLGTETTLDHLPLIIERAEFDALLLPSTDVSDSLQALSIMTQITVFLSGEAKPESQPGTAPLRNIHWLPEELSEICLTLDKVLAKEPAHVLIPVAAV</sequence>
<dbReference type="PANTHER" id="PTHR30204:SF67">
    <property type="entry name" value="HTH-TYPE TRANSCRIPTIONAL REGULATOR MLRA-RELATED"/>
    <property type="match status" value="1"/>
</dbReference>
<dbReference type="PROSITE" id="PS00552">
    <property type="entry name" value="HTH_MERR_1"/>
    <property type="match status" value="1"/>
</dbReference>
<keyword evidence="6" id="KW-1185">Reference proteome</keyword>
<evidence type="ECO:0000256" key="3">
    <source>
        <dbReference type="ARBA" id="ARBA00023163"/>
    </source>
</evidence>
<keyword evidence="3" id="KW-0804">Transcription</keyword>
<dbReference type="Proteomes" id="UP001223336">
    <property type="component" value="Unassembled WGS sequence"/>
</dbReference>
<dbReference type="Pfam" id="PF13411">
    <property type="entry name" value="MerR_1"/>
    <property type="match status" value="1"/>
</dbReference>
<dbReference type="InterPro" id="IPR047057">
    <property type="entry name" value="MerR_fam"/>
</dbReference>
<reference evidence="5 6" key="1">
    <citation type="submission" date="2023-08" db="EMBL/GenBank/DDBJ databases">
        <title>New molecular markers tilS and rpoB for phylogenetic and monitoring studies of the genus Thiothrix biodiversity.</title>
        <authorList>
            <person name="Ravin N.V."/>
            <person name="Smolyakov D."/>
            <person name="Markov N.D."/>
            <person name="Beletsky A.V."/>
            <person name="Mardanov A.V."/>
            <person name="Rudenko T.S."/>
            <person name="Grabovich M.Y."/>
        </authorList>
    </citation>
    <scope>NUCLEOTIDE SEQUENCE [LARGE SCALE GENOMIC DNA]</scope>
    <source>
        <strain evidence="5 6">H33</strain>
    </source>
</reference>
<evidence type="ECO:0000256" key="2">
    <source>
        <dbReference type="ARBA" id="ARBA00023125"/>
    </source>
</evidence>
<evidence type="ECO:0000313" key="6">
    <source>
        <dbReference type="Proteomes" id="UP001223336"/>
    </source>
</evidence>
<keyword evidence="2" id="KW-0238">DNA-binding</keyword>
<feature type="domain" description="HTH merR-type" evidence="4">
    <location>
        <begin position="15"/>
        <end position="84"/>
    </location>
</feature>
<dbReference type="PROSITE" id="PS50937">
    <property type="entry name" value="HTH_MERR_2"/>
    <property type="match status" value="1"/>
</dbReference>
<dbReference type="SMART" id="SM00422">
    <property type="entry name" value="HTH_MERR"/>
    <property type="match status" value="1"/>
</dbReference>
<protein>
    <submittedName>
        <fullName evidence="5">MerR family transcriptional regulator</fullName>
    </submittedName>
</protein>
<dbReference type="InterPro" id="IPR009061">
    <property type="entry name" value="DNA-bd_dom_put_sf"/>
</dbReference>
<dbReference type="SUPFAM" id="SSF46955">
    <property type="entry name" value="Putative DNA-binding domain"/>
    <property type="match status" value="1"/>
</dbReference>
<evidence type="ECO:0000259" key="4">
    <source>
        <dbReference type="PROSITE" id="PS50937"/>
    </source>
</evidence>
<accession>A0ABU0YAP9</accession>
<dbReference type="InterPro" id="IPR000551">
    <property type="entry name" value="MerR-type_HTH_dom"/>
</dbReference>
<name>A0ABU0YAP9_9GAMM</name>
<organism evidence="5 6">
    <name type="scientific">Thiothrix subterranea</name>
    <dbReference type="NCBI Taxonomy" id="2735563"/>
    <lineage>
        <taxon>Bacteria</taxon>
        <taxon>Pseudomonadati</taxon>
        <taxon>Pseudomonadota</taxon>
        <taxon>Gammaproteobacteria</taxon>
        <taxon>Thiotrichales</taxon>
        <taxon>Thiotrichaceae</taxon>
        <taxon>Thiothrix</taxon>
    </lineage>
</organism>
<dbReference type="CDD" id="cd01104">
    <property type="entry name" value="HTH_MlrA-CarA"/>
    <property type="match status" value="1"/>
</dbReference>
<gene>
    <name evidence="5" type="ORF">RCC75_15030</name>
</gene>
<comment type="caution">
    <text evidence="5">The sequence shown here is derived from an EMBL/GenBank/DDBJ whole genome shotgun (WGS) entry which is preliminary data.</text>
</comment>
<proteinExistence type="predicted"/>
<dbReference type="Gene3D" id="1.10.1660.10">
    <property type="match status" value="1"/>
</dbReference>
<evidence type="ECO:0000256" key="1">
    <source>
        <dbReference type="ARBA" id="ARBA00023015"/>
    </source>
</evidence>
<dbReference type="PANTHER" id="PTHR30204">
    <property type="entry name" value="REDOX-CYCLING DRUG-SENSING TRANSCRIPTIONAL ACTIVATOR SOXR"/>
    <property type="match status" value="1"/>
</dbReference>
<dbReference type="EMBL" id="JAVFKN010000022">
    <property type="protein sequence ID" value="MDQ5769855.1"/>
    <property type="molecule type" value="Genomic_DNA"/>
</dbReference>